<feature type="signal peptide" evidence="3">
    <location>
        <begin position="1"/>
        <end position="36"/>
    </location>
</feature>
<evidence type="ECO:0000313" key="5">
    <source>
        <dbReference type="EMBL" id="MDZ5461060.1"/>
    </source>
</evidence>
<dbReference type="RefSeq" id="WP_322468327.1">
    <property type="nucleotide sequence ID" value="NZ_JAXOJX010000094.1"/>
</dbReference>
<sequence>MLRVHPYTPRSGLPRPWALAAALGLGAALSWQGAMAADKLDARTGTRYKADKDMAAVLDTLAAMSPKPIETLTVEEARKQPTPADAVKALLKSQDKESDPARITPDVTATDRTIPGAAGPLPARVYTPKEGGSWPVIVYFHGGGWVLGSKESYDAAPRALSGLVKAVVVSVDYRLAPEHKFPAQHDDALAVYHWVAERAADLQGDPKRLALAGESAGANLALSTAISARQAGMTPPQHVLAVYPMVQLTDLDTPSYRDSAQAKPLNKAMMGWFADKVFSSPGQKQDPRVDLLRADLSLLPTVTLIRAQIDPLRSDGELLERALKKAHVSFKSQTFAGVTHEFFGMAPAVGNAKSAQHLAAKELRQGFERSLRVSDKRPTEAKVEDNKAAEAAAGKGK</sequence>
<feature type="chain" id="PRO_5046158574" evidence="3">
    <location>
        <begin position="37"/>
        <end position="397"/>
    </location>
</feature>
<evidence type="ECO:0000256" key="3">
    <source>
        <dbReference type="SAM" id="SignalP"/>
    </source>
</evidence>
<name>A0ABU5IQ89_9BURK</name>
<dbReference type="Proteomes" id="UP001293718">
    <property type="component" value="Unassembled WGS sequence"/>
</dbReference>
<proteinExistence type="predicted"/>
<feature type="compositionally biased region" description="Basic and acidic residues" evidence="2">
    <location>
        <begin position="369"/>
        <end position="388"/>
    </location>
</feature>
<organism evidence="5 6">
    <name type="scientific">Azohydromonas lata</name>
    <dbReference type="NCBI Taxonomy" id="45677"/>
    <lineage>
        <taxon>Bacteria</taxon>
        <taxon>Pseudomonadati</taxon>
        <taxon>Pseudomonadota</taxon>
        <taxon>Betaproteobacteria</taxon>
        <taxon>Burkholderiales</taxon>
        <taxon>Sphaerotilaceae</taxon>
        <taxon>Azohydromonas</taxon>
    </lineage>
</organism>
<feature type="domain" description="Alpha/beta hydrolase fold-3" evidence="4">
    <location>
        <begin position="137"/>
        <end position="343"/>
    </location>
</feature>
<feature type="region of interest" description="Disordered" evidence="2">
    <location>
        <begin position="369"/>
        <end position="397"/>
    </location>
</feature>
<keyword evidence="3" id="KW-0732">Signal</keyword>
<keyword evidence="6" id="KW-1185">Reference proteome</keyword>
<dbReference type="Pfam" id="PF07859">
    <property type="entry name" value="Abhydrolase_3"/>
    <property type="match status" value="1"/>
</dbReference>
<accession>A0ABU5IQ89</accession>
<comment type="caution">
    <text evidence="5">The sequence shown here is derived from an EMBL/GenBank/DDBJ whole genome shotgun (WGS) entry which is preliminary data.</text>
</comment>
<dbReference type="InterPro" id="IPR013094">
    <property type="entry name" value="AB_hydrolase_3"/>
</dbReference>
<evidence type="ECO:0000256" key="2">
    <source>
        <dbReference type="SAM" id="MobiDB-lite"/>
    </source>
</evidence>
<evidence type="ECO:0000259" key="4">
    <source>
        <dbReference type="Pfam" id="PF07859"/>
    </source>
</evidence>
<evidence type="ECO:0000256" key="1">
    <source>
        <dbReference type="ARBA" id="ARBA00022801"/>
    </source>
</evidence>
<dbReference type="Gene3D" id="3.40.50.1820">
    <property type="entry name" value="alpha/beta hydrolase"/>
    <property type="match status" value="1"/>
</dbReference>
<dbReference type="GO" id="GO:0016787">
    <property type="term" value="F:hydrolase activity"/>
    <property type="evidence" value="ECO:0007669"/>
    <property type="project" value="UniProtKB-KW"/>
</dbReference>
<keyword evidence="1 5" id="KW-0378">Hydrolase</keyword>
<reference evidence="5 6" key="1">
    <citation type="submission" date="2023-11" db="EMBL/GenBank/DDBJ databases">
        <title>Draft genome of Azohydromonas lata strain H1 (DSM1123), a polyhydroxyalkanoate producer.</title>
        <authorList>
            <person name="Traversa D."/>
            <person name="D'Addabbo P."/>
            <person name="Pazzani C."/>
            <person name="Manzari C."/>
            <person name="Chiara M."/>
            <person name="Scrascia M."/>
        </authorList>
    </citation>
    <scope>NUCLEOTIDE SEQUENCE [LARGE SCALE GENOMIC DNA]</scope>
    <source>
        <strain evidence="5 6">H1</strain>
    </source>
</reference>
<dbReference type="InterPro" id="IPR029058">
    <property type="entry name" value="AB_hydrolase_fold"/>
</dbReference>
<dbReference type="PANTHER" id="PTHR48081">
    <property type="entry name" value="AB HYDROLASE SUPERFAMILY PROTEIN C4A8.06C"/>
    <property type="match status" value="1"/>
</dbReference>
<gene>
    <name evidence="5" type="ORF">SM757_31250</name>
</gene>
<evidence type="ECO:0000313" key="6">
    <source>
        <dbReference type="Proteomes" id="UP001293718"/>
    </source>
</evidence>
<dbReference type="SUPFAM" id="SSF53474">
    <property type="entry name" value="alpha/beta-Hydrolases"/>
    <property type="match status" value="1"/>
</dbReference>
<protein>
    <submittedName>
        <fullName evidence="5">Alpha/beta hydrolase</fullName>
    </submittedName>
</protein>
<feature type="region of interest" description="Disordered" evidence="2">
    <location>
        <begin position="94"/>
        <end position="114"/>
    </location>
</feature>
<dbReference type="InterPro" id="IPR050300">
    <property type="entry name" value="GDXG_lipolytic_enzyme"/>
</dbReference>
<dbReference type="EMBL" id="JAXOJX010000094">
    <property type="protein sequence ID" value="MDZ5461060.1"/>
    <property type="molecule type" value="Genomic_DNA"/>
</dbReference>
<dbReference type="PANTHER" id="PTHR48081:SF8">
    <property type="entry name" value="ALPHA_BETA HYDROLASE FOLD-3 DOMAIN-CONTAINING PROTEIN-RELATED"/>
    <property type="match status" value="1"/>
</dbReference>